<evidence type="ECO:0000256" key="2">
    <source>
        <dbReference type="SAM" id="Phobius"/>
    </source>
</evidence>
<dbReference type="PANTHER" id="PTHR11328:SF24">
    <property type="entry name" value="MAJOR FACILITATOR SUPERFAMILY (MFS) PROFILE DOMAIN-CONTAINING PROTEIN"/>
    <property type="match status" value="1"/>
</dbReference>
<feature type="transmembrane region" description="Helical" evidence="2">
    <location>
        <begin position="155"/>
        <end position="173"/>
    </location>
</feature>
<dbReference type="InterPro" id="IPR001927">
    <property type="entry name" value="Na/Gal_symport"/>
</dbReference>
<keyword evidence="2" id="KW-0812">Transmembrane</keyword>
<feature type="transmembrane region" description="Helical" evidence="2">
    <location>
        <begin position="185"/>
        <end position="207"/>
    </location>
</feature>
<feature type="transmembrane region" description="Helical" evidence="2">
    <location>
        <begin position="306"/>
        <end position="325"/>
    </location>
</feature>
<reference evidence="3 4" key="1">
    <citation type="submission" date="2023-10" db="EMBL/GenBank/DDBJ databases">
        <title>Glaciecola aquimarina strain GGW-M5 nov., isolated from a coastal seawater.</title>
        <authorList>
            <person name="Bayburt H."/>
            <person name="Kim J.M."/>
            <person name="Choi B.J."/>
            <person name="Jeon C.O."/>
        </authorList>
    </citation>
    <scope>NUCLEOTIDE SEQUENCE [LARGE SCALE GENOMIC DNA]</scope>
    <source>
        <strain evidence="3 4">KCTC 32108</strain>
    </source>
</reference>
<comment type="similarity">
    <text evidence="1">Belongs to the sodium:galactoside symporter (TC 2.A.2) family.</text>
</comment>
<feature type="transmembrane region" description="Helical" evidence="2">
    <location>
        <begin position="84"/>
        <end position="101"/>
    </location>
</feature>
<feature type="transmembrane region" description="Helical" evidence="2">
    <location>
        <begin position="236"/>
        <end position="259"/>
    </location>
</feature>
<proteinExistence type="inferred from homology"/>
<feature type="transmembrane region" description="Helical" evidence="2">
    <location>
        <begin position="415"/>
        <end position="438"/>
    </location>
</feature>
<dbReference type="PANTHER" id="PTHR11328">
    <property type="entry name" value="MAJOR FACILITATOR SUPERFAMILY DOMAIN-CONTAINING PROTEIN"/>
    <property type="match status" value="1"/>
</dbReference>
<dbReference type="Proteomes" id="UP001247805">
    <property type="component" value="Unassembled WGS sequence"/>
</dbReference>
<gene>
    <name evidence="3" type="ORF">RS130_07255</name>
</gene>
<dbReference type="CDD" id="cd17332">
    <property type="entry name" value="MFS_MelB_like"/>
    <property type="match status" value="1"/>
</dbReference>
<keyword evidence="4" id="KW-1185">Reference proteome</keyword>
<feature type="transmembrane region" description="Helical" evidence="2">
    <location>
        <begin position="279"/>
        <end position="299"/>
    </location>
</feature>
<protein>
    <submittedName>
        <fullName evidence="3">MFS transporter</fullName>
    </submittedName>
</protein>
<accession>A0ABU3SUQ2</accession>
<dbReference type="InterPro" id="IPR039672">
    <property type="entry name" value="MFS_2"/>
</dbReference>
<comment type="caution">
    <text evidence="3">The sequence shown here is derived from an EMBL/GenBank/DDBJ whole genome shotgun (WGS) entry which is preliminary data.</text>
</comment>
<feature type="transmembrane region" description="Helical" evidence="2">
    <location>
        <begin position="45"/>
        <end position="63"/>
    </location>
</feature>
<keyword evidence="2" id="KW-1133">Transmembrane helix</keyword>
<evidence type="ECO:0000313" key="4">
    <source>
        <dbReference type="Proteomes" id="UP001247805"/>
    </source>
</evidence>
<dbReference type="InterPro" id="IPR036259">
    <property type="entry name" value="MFS_trans_sf"/>
</dbReference>
<dbReference type="RefSeq" id="WP_316025394.1">
    <property type="nucleotide sequence ID" value="NZ_JAWDIO010000002.1"/>
</dbReference>
<dbReference type="Pfam" id="PF13347">
    <property type="entry name" value="MFS_2"/>
    <property type="match status" value="1"/>
</dbReference>
<feature type="transmembrane region" description="Helical" evidence="2">
    <location>
        <begin position="331"/>
        <end position="352"/>
    </location>
</feature>
<organism evidence="3 4">
    <name type="scientific">Paraglaciecola aquimarina</name>
    <dbReference type="NCBI Taxonomy" id="1235557"/>
    <lineage>
        <taxon>Bacteria</taxon>
        <taxon>Pseudomonadati</taxon>
        <taxon>Pseudomonadota</taxon>
        <taxon>Gammaproteobacteria</taxon>
        <taxon>Alteromonadales</taxon>
        <taxon>Alteromonadaceae</taxon>
        <taxon>Paraglaciecola</taxon>
    </lineage>
</organism>
<name>A0ABU3SUQ2_9ALTE</name>
<sequence length="464" mass="51851">MVNKQNTYLSFGEKVAYAAGDVAVNFFFKFFQFFLFYYYTDSVGLSAGVVGSIFLVSRLLDMVTDPAMGAIADRTRSRWGSYRPYLLFIAIPYGICGYLMFLNPQLSMEGKLIYAFITYSLMMLAFTAINIPYASLSGVMTPFSSERTALSGYRFVGAFSGGLLLTLLIRPLVKVLGVEDEAEGFRLTMALFAVISILLFWVTFFFCKERIKPAPQQKSTIRNDFSSLLKNRPWQLLTLSYIVHGMYFTIHGAVTLHFFKYWIGDDSTAILGPFDLSTLFLATSLLFSIIGASLTKFFCAYIDKRMLVILAALVNCIIMVAFYFIKDSNLPLLFVLQAINGIAVGFIPVLQWSMYADTADYGEYKYQHRNTGVIFSAALFGLKLGLAIGGALAGWVLAAFGFIGNIEQDAQSKLGILLCFSLIPALLALIKIFIMVFYPLRDKTMEKIELALIERKGELHAPSQ</sequence>
<dbReference type="NCBIfam" id="TIGR00792">
    <property type="entry name" value="gph"/>
    <property type="match status" value="1"/>
</dbReference>
<dbReference type="SUPFAM" id="SSF103473">
    <property type="entry name" value="MFS general substrate transporter"/>
    <property type="match status" value="1"/>
</dbReference>
<dbReference type="Gene3D" id="1.20.1250.20">
    <property type="entry name" value="MFS general substrate transporter like domains"/>
    <property type="match status" value="1"/>
</dbReference>
<dbReference type="EMBL" id="JAWDIO010000002">
    <property type="protein sequence ID" value="MDU0353744.1"/>
    <property type="molecule type" value="Genomic_DNA"/>
</dbReference>
<evidence type="ECO:0000256" key="1">
    <source>
        <dbReference type="ARBA" id="ARBA00009617"/>
    </source>
</evidence>
<feature type="transmembrane region" description="Helical" evidence="2">
    <location>
        <begin position="373"/>
        <end position="403"/>
    </location>
</feature>
<keyword evidence="2" id="KW-0472">Membrane</keyword>
<feature type="transmembrane region" description="Helical" evidence="2">
    <location>
        <begin position="113"/>
        <end position="134"/>
    </location>
</feature>
<evidence type="ECO:0000313" key="3">
    <source>
        <dbReference type="EMBL" id="MDU0353744.1"/>
    </source>
</evidence>